<dbReference type="SUPFAM" id="SSF53098">
    <property type="entry name" value="Ribonuclease H-like"/>
    <property type="match status" value="1"/>
</dbReference>
<evidence type="ECO:0000313" key="1">
    <source>
        <dbReference type="EMBL" id="KAJ7768081.1"/>
    </source>
</evidence>
<keyword evidence="2" id="KW-1185">Reference proteome</keyword>
<protein>
    <submittedName>
        <fullName evidence="1">Ribonuclease H-like domain-containing protein</fullName>
    </submittedName>
</protein>
<dbReference type="Proteomes" id="UP001215280">
    <property type="component" value="Unassembled WGS sequence"/>
</dbReference>
<feature type="non-terminal residue" evidence="1">
    <location>
        <position position="490"/>
    </location>
</feature>
<dbReference type="InterPro" id="IPR012337">
    <property type="entry name" value="RNaseH-like_sf"/>
</dbReference>
<proteinExistence type="predicted"/>
<comment type="caution">
    <text evidence="1">The sequence shown here is derived from an EMBL/GenBank/DDBJ whole genome shotgun (WGS) entry which is preliminary data.</text>
</comment>
<dbReference type="EMBL" id="JARJLG010000028">
    <property type="protein sequence ID" value="KAJ7768081.1"/>
    <property type="molecule type" value="Genomic_DNA"/>
</dbReference>
<organism evidence="1 2">
    <name type="scientific">Mycena maculata</name>
    <dbReference type="NCBI Taxonomy" id="230809"/>
    <lineage>
        <taxon>Eukaryota</taxon>
        <taxon>Fungi</taxon>
        <taxon>Dikarya</taxon>
        <taxon>Basidiomycota</taxon>
        <taxon>Agaricomycotina</taxon>
        <taxon>Agaricomycetes</taxon>
        <taxon>Agaricomycetidae</taxon>
        <taxon>Agaricales</taxon>
        <taxon>Marasmiineae</taxon>
        <taxon>Mycenaceae</taxon>
        <taxon>Mycena</taxon>
    </lineage>
</organism>
<sequence>LRKCRFLTISFDGGKLTRKKFISVHVTSVHRQSFCVDLDDVSRVSQTGEYMAELLQKWIIEIGPARFCAVTSDNAGPPRKGRALIIKKFPRFLDFADACHNLHNACKDICNIPIFEPPESGHLFTDFMQVIGHLRELLAFMSLSSYSQDWFDIARAEQGISRGLQSVGETRFASIYWSLDSVLNGIPAFFRRDLTRLGAVLMPFARAIQCLESKETTPADVCLYWLAVVAQLHDLITKDDNAGPKSRYATTVKELIRRIANFRFSQLIEDERSSNAYLTAFVLDPASILATPNPLAVQPVTISFRGGESAVKEQPPLIQRIGLSLQKILQKEYGDEYRIGRTIEEAKMAMEEINPYIAHRTPTEVLPALRTQLKNFLDGAAPFDRKKKPTESSREWWWALLNREDGYPCSRCPFIFCALAVKLFSANPISMPEERGMSTATWINSDRRNRQDVGTVSNHMAIRTFSRMDSETEVRRRPLTVNWRDIHATI</sequence>
<gene>
    <name evidence="1" type="ORF">DFH07DRAFT_681659</name>
</gene>
<accession>A0AAD7JN07</accession>
<reference evidence="1" key="1">
    <citation type="submission" date="2023-03" db="EMBL/GenBank/DDBJ databases">
        <title>Massive genome expansion in bonnet fungi (Mycena s.s.) driven by repeated elements and novel gene families across ecological guilds.</title>
        <authorList>
            <consortium name="Lawrence Berkeley National Laboratory"/>
            <person name="Harder C.B."/>
            <person name="Miyauchi S."/>
            <person name="Viragh M."/>
            <person name="Kuo A."/>
            <person name="Thoen E."/>
            <person name="Andreopoulos B."/>
            <person name="Lu D."/>
            <person name="Skrede I."/>
            <person name="Drula E."/>
            <person name="Henrissat B."/>
            <person name="Morin E."/>
            <person name="Kohler A."/>
            <person name="Barry K."/>
            <person name="LaButti K."/>
            <person name="Morin E."/>
            <person name="Salamov A."/>
            <person name="Lipzen A."/>
            <person name="Mereny Z."/>
            <person name="Hegedus B."/>
            <person name="Baldrian P."/>
            <person name="Stursova M."/>
            <person name="Weitz H."/>
            <person name="Taylor A."/>
            <person name="Grigoriev I.V."/>
            <person name="Nagy L.G."/>
            <person name="Martin F."/>
            <person name="Kauserud H."/>
        </authorList>
    </citation>
    <scope>NUCLEOTIDE SEQUENCE</scope>
    <source>
        <strain evidence="1">CBHHK188m</strain>
    </source>
</reference>
<evidence type="ECO:0000313" key="2">
    <source>
        <dbReference type="Proteomes" id="UP001215280"/>
    </source>
</evidence>
<feature type="non-terminal residue" evidence="1">
    <location>
        <position position="1"/>
    </location>
</feature>
<name>A0AAD7JN07_9AGAR</name>
<dbReference type="AlphaFoldDB" id="A0AAD7JN07"/>